<dbReference type="FunFam" id="1.25.10.10:FF:001136">
    <property type="entry name" value="Beta-catenin-like protein 1"/>
    <property type="match status" value="1"/>
</dbReference>
<comment type="subcellular location">
    <subcellularLocation>
        <location evidence="1">Nucleus</location>
    </subcellularLocation>
</comment>
<feature type="repeat" description="ARM" evidence="6">
    <location>
        <begin position="189"/>
        <end position="231"/>
    </location>
</feature>
<keyword evidence="10" id="KW-1185">Reference proteome</keyword>
<comment type="caution">
    <text evidence="9">The sequence shown here is derived from an EMBL/GenBank/DDBJ whole genome shotgun (WGS) entry which is preliminary data.</text>
</comment>
<dbReference type="EMBL" id="SRRM01000021">
    <property type="protein sequence ID" value="TKY84863.1"/>
    <property type="molecule type" value="Genomic_DNA"/>
</dbReference>
<keyword evidence="3" id="KW-0677">Repeat</keyword>
<evidence type="ECO:0000256" key="5">
    <source>
        <dbReference type="ARBA" id="ARBA00023242"/>
    </source>
</evidence>
<dbReference type="InterPro" id="IPR039678">
    <property type="entry name" value="CTNNBL1"/>
</dbReference>
<dbReference type="Gene3D" id="1.25.10.10">
    <property type="entry name" value="Leucine-rich Repeat Variant"/>
    <property type="match status" value="1"/>
</dbReference>
<accession>A0A4U7KLL0</accession>
<proteinExistence type="predicted"/>
<dbReference type="InterPro" id="IPR011989">
    <property type="entry name" value="ARM-like"/>
</dbReference>
<dbReference type="AlphaFoldDB" id="A0A4U7KLL0"/>
<dbReference type="KEGG" id="sgra:EX895_005943"/>
<dbReference type="SUPFAM" id="SSF48371">
    <property type="entry name" value="ARM repeat"/>
    <property type="match status" value="1"/>
</dbReference>
<name>A0A4U7KLL0_9BASI</name>
<feature type="compositionally biased region" description="Acidic residues" evidence="7">
    <location>
        <begin position="65"/>
        <end position="78"/>
    </location>
</feature>
<dbReference type="PROSITE" id="PS50176">
    <property type="entry name" value="ARM_REPEAT"/>
    <property type="match status" value="1"/>
</dbReference>
<keyword evidence="5" id="KW-0539">Nucleus</keyword>
<dbReference type="GO" id="GO:0010467">
    <property type="term" value="P:gene expression"/>
    <property type="evidence" value="ECO:0007669"/>
    <property type="project" value="UniProtKB-ARBA"/>
</dbReference>
<evidence type="ECO:0000256" key="1">
    <source>
        <dbReference type="ARBA" id="ARBA00004123"/>
    </source>
</evidence>
<protein>
    <recommendedName>
        <fullName evidence="8">Beta-catenin-like protein 1 N-terminal domain-containing protein</fullName>
    </recommendedName>
</protein>
<evidence type="ECO:0000313" key="9">
    <source>
        <dbReference type="EMBL" id="TKY84863.1"/>
    </source>
</evidence>
<dbReference type="SMART" id="SM01156">
    <property type="entry name" value="DUF1716"/>
    <property type="match status" value="1"/>
</dbReference>
<feature type="region of interest" description="Disordered" evidence="7">
    <location>
        <begin position="1"/>
        <end position="96"/>
    </location>
</feature>
<gene>
    <name evidence="9" type="ORF">EX895_005943</name>
</gene>
<feature type="domain" description="Beta-catenin-like protein 1 N-terminal" evidence="8">
    <location>
        <begin position="99"/>
        <end position="210"/>
    </location>
</feature>
<dbReference type="InterPro" id="IPR013180">
    <property type="entry name" value="CTNNBL1_N"/>
</dbReference>
<dbReference type="GO" id="GO:0005681">
    <property type="term" value="C:spliceosomal complex"/>
    <property type="evidence" value="ECO:0007669"/>
    <property type="project" value="TreeGrafter"/>
</dbReference>
<sequence length="649" mass="70757">MDVGKLFKLPELSSGAVNKRKWNAPKPDDPAASTSASTSSSAIHTEAGPPDPSSSRPRKAARVDDDVEDNNADNDEPVEETHFFSDDDQEDGRFFGGGLTAEQQQILDIMDSGEQASSDPSTVNDLPALRKQLLRFERSINKNAEMRVKHAQEPARFIDSEADLDAELKSLLVLTTQPVLFYSEFVKLGGAASLVGLLSHENADIAAAAIEVIEELTDDDVLDQANAQSEGEDDDDADKQNVGPRALAAMNELVEALLQQSLLDLLVSNLSRFNDHLEADLPAEEAATRAVEAENDAQAIYHTLGAIENLVSSRSAVSEQLVSSTPFLPWVLKRLAAKRAVDQNTNYAAELLAILLQSSEPNRAALGSTRQEEENGIDVLLGVLARYRRTAPSGAEEQEFVENIFDSLCSSLSDASNKARFLEGEGIELMVLLMKEKKSFGRTRAVKVLDHACSGPSGSAVCHRIVDAQALSPLFSIFMQCNAGKRSSATAQTAEHLLGIFASLLTHLPSDSIPRIRVLSKFVADNYMRTDHLLDLRDSLTTRLDAIPPAPETDEDEQDVYLSRLEHGLFSLQLLDTVLAWLVMEDDACKDHVGVMLKRKGARFANVAETLREYSENVGDQVAIEAADGEEGFKTRDILTALIAYLESL</sequence>
<evidence type="ECO:0000256" key="2">
    <source>
        <dbReference type="ARBA" id="ARBA00022553"/>
    </source>
</evidence>
<feature type="compositionally biased region" description="Low complexity" evidence="7">
    <location>
        <begin position="31"/>
        <end position="42"/>
    </location>
</feature>
<keyword evidence="2" id="KW-0597">Phosphoprotein</keyword>
<dbReference type="Pfam" id="PF08216">
    <property type="entry name" value="CTNNBL"/>
    <property type="match status" value="1"/>
</dbReference>
<dbReference type="InterPro" id="IPR000225">
    <property type="entry name" value="Armadillo"/>
</dbReference>
<dbReference type="Proteomes" id="UP000306050">
    <property type="component" value="Chromosome SGRAM_8"/>
</dbReference>
<organism evidence="9 10">
    <name type="scientific">Sporisorium graminicola</name>
    <dbReference type="NCBI Taxonomy" id="280036"/>
    <lineage>
        <taxon>Eukaryota</taxon>
        <taxon>Fungi</taxon>
        <taxon>Dikarya</taxon>
        <taxon>Basidiomycota</taxon>
        <taxon>Ustilaginomycotina</taxon>
        <taxon>Ustilaginomycetes</taxon>
        <taxon>Ustilaginales</taxon>
        <taxon>Ustilaginaceae</taxon>
        <taxon>Sporisorium</taxon>
    </lineage>
</organism>
<dbReference type="GeneID" id="40728838"/>
<keyword evidence="4" id="KW-0175">Coiled coil</keyword>
<dbReference type="InterPro" id="IPR016024">
    <property type="entry name" value="ARM-type_fold"/>
</dbReference>
<evidence type="ECO:0000256" key="4">
    <source>
        <dbReference type="ARBA" id="ARBA00023054"/>
    </source>
</evidence>
<evidence type="ECO:0000259" key="8">
    <source>
        <dbReference type="SMART" id="SM01156"/>
    </source>
</evidence>
<dbReference type="PANTHER" id="PTHR14978">
    <property type="entry name" value="BETA-CATENIN-LIKE PROTEIN 1 NUCLEAR ASSOCIATED PROTEIN"/>
    <property type="match status" value="1"/>
</dbReference>
<evidence type="ECO:0000256" key="7">
    <source>
        <dbReference type="SAM" id="MobiDB-lite"/>
    </source>
</evidence>
<reference evidence="9 10" key="1">
    <citation type="submission" date="2019-05" db="EMBL/GenBank/DDBJ databases">
        <title>Sporisorium graminicola CBS 10092 draft sequencing and annotation.</title>
        <authorList>
            <person name="Solano-Gonzalez S."/>
            <person name="Caddick M.X."/>
            <person name="Darby A."/>
        </authorList>
    </citation>
    <scope>NUCLEOTIDE SEQUENCE [LARGE SCALE GENOMIC DNA]</scope>
    <source>
        <strain evidence="9 10">CBS 10092</strain>
    </source>
</reference>
<dbReference type="OrthoDB" id="1898821at2759"/>
<evidence type="ECO:0000256" key="3">
    <source>
        <dbReference type="ARBA" id="ARBA00022737"/>
    </source>
</evidence>
<dbReference type="PANTHER" id="PTHR14978:SF0">
    <property type="entry name" value="BETA-CATENIN-LIKE PROTEIN 1"/>
    <property type="match status" value="1"/>
</dbReference>
<evidence type="ECO:0000256" key="6">
    <source>
        <dbReference type="PROSITE-ProRule" id="PRU00259"/>
    </source>
</evidence>
<evidence type="ECO:0000313" key="10">
    <source>
        <dbReference type="Proteomes" id="UP000306050"/>
    </source>
</evidence>
<dbReference type="RefSeq" id="XP_029736848.1">
    <property type="nucleotide sequence ID" value="XM_029886535.1"/>
</dbReference>